<dbReference type="PANTHER" id="PTHR36216">
    <property type="entry name" value="TRANSCRIPTIONAL REGULATOR, TRMB"/>
    <property type="match status" value="1"/>
</dbReference>
<evidence type="ECO:0000256" key="1">
    <source>
        <dbReference type="SAM" id="Phobius"/>
    </source>
</evidence>
<dbReference type="GeneID" id="11594797"/>
<dbReference type="STRING" id="1104324.P186_0531"/>
<reference evidence="2 3" key="1">
    <citation type="journal article" date="2012" name="J. Bacteriol.">
        <title>Complete genome sequence of strain 1860, a crenarchaeon of the genus pyrobaculum able to grow with various electron acceptors.</title>
        <authorList>
            <person name="Mardanov A.V."/>
            <person name="Gumerov V.M."/>
            <person name="Slobodkina G.B."/>
            <person name="Beletsky A.V."/>
            <person name="Bonch-Osmolovskaya E.A."/>
            <person name="Ravin N.V."/>
            <person name="Skryabin K.G."/>
        </authorList>
    </citation>
    <scope>NUCLEOTIDE SEQUENCE [LARGE SCALE GENOMIC DNA]</scope>
    <source>
        <strain evidence="2 3">1860</strain>
    </source>
</reference>
<evidence type="ECO:0000313" key="2">
    <source>
        <dbReference type="EMBL" id="AET31983.1"/>
    </source>
</evidence>
<organism evidence="2 3">
    <name type="scientific">Pyrobaculum ferrireducens</name>
    <dbReference type="NCBI Taxonomy" id="1104324"/>
    <lineage>
        <taxon>Archaea</taxon>
        <taxon>Thermoproteota</taxon>
        <taxon>Thermoprotei</taxon>
        <taxon>Thermoproteales</taxon>
        <taxon>Thermoproteaceae</taxon>
        <taxon>Pyrobaculum</taxon>
    </lineage>
</organism>
<dbReference type="SUPFAM" id="SSF46785">
    <property type="entry name" value="Winged helix' DNA-binding domain"/>
    <property type="match status" value="1"/>
</dbReference>
<gene>
    <name evidence="2" type="ORF">P186_0531</name>
</gene>
<sequence length="200" mass="23261">MYLPSGYHEVFIGYWAPGFVYKVVIWVNGSADVEVFARGFSIYAGVSAPAPVEISFSVMYFPLVPLAVLIYLLLSREKVAEKLAAALAPLYTRFIRPAEVLTNAKRRSIYDYIRERGYSWPRELEKIFNMAYGEVCWHLSLLERAGLIYNFYALRRRFYVDRQLPLEDAVNKIFRDQAGRPPTEEEVLQIRESLRFLLPF</sequence>
<dbReference type="CDD" id="cd00090">
    <property type="entry name" value="HTH_ARSR"/>
    <property type="match status" value="1"/>
</dbReference>
<dbReference type="InterPro" id="IPR036388">
    <property type="entry name" value="WH-like_DNA-bd_sf"/>
</dbReference>
<dbReference type="InterPro" id="IPR036390">
    <property type="entry name" value="WH_DNA-bd_sf"/>
</dbReference>
<dbReference type="Proteomes" id="UP000005867">
    <property type="component" value="Chromosome"/>
</dbReference>
<keyword evidence="1" id="KW-1133">Transmembrane helix</keyword>
<proteinExistence type="predicted"/>
<keyword evidence="3" id="KW-1185">Reference proteome</keyword>
<dbReference type="EMBL" id="CP003098">
    <property type="protein sequence ID" value="AET31983.1"/>
    <property type="molecule type" value="Genomic_DNA"/>
</dbReference>
<dbReference type="KEGG" id="pyr:P186_0531"/>
<keyword evidence="1" id="KW-0812">Transmembrane</keyword>
<accession>G7VH80</accession>
<keyword evidence="1" id="KW-0472">Membrane</keyword>
<dbReference type="InterPro" id="IPR011991">
    <property type="entry name" value="ArsR-like_HTH"/>
</dbReference>
<protein>
    <recommendedName>
        <fullName evidence="4">Transcriptional regulator, ArsR family</fullName>
    </recommendedName>
</protein>
<dbReference type="HOGENOM" id="CLU_1375572_0_0_2"/>
<dbReference type="eggNOG" id="arCOG02611">
    <property type="taxonomic scope" value="Archaea"/>
</dbReference>
<evidence type="ECO:0008006" key="4">
    <source>
        <dbReference type="Google" id="ProtNLM"/>
    </source>
</evidence>
<feature type="transmembrane region" description="Helical" evidence="1">
    <location>
        <begin position="54"/>
        <end position="74"/>
    </location>
</feature>
<evidence type="ECO:0000313" key="3">
    <source>
        <dbReference type="Proteomes" id="UP000005867"/>
    </source>
</evidence>
<dbReference type="RefSeq" id="WP_014287811.1">
    <property type="nucleotide sequence ID" value="NC_016645.1"/>
</dbReference>
<dbReference type="Gene3D" id="1.10.10.10">
    <property type="entry name" value="Winged helix-like DNA-binding domain superfamily/Winged helix DNA-binding domain"/>
    <property type="match status" value="1"/>
</dbReference>
<name>G7VH80_9CREN</name>
<dbReference type="OrthoDB" id="28610at2157"/>
<dbReference type="BioCyc" id="PSP1104324:GJSN-521-MONOMER"/>
<dbReference type="PANTHER" id="PTHR36216:SF1">
    <property type="entry name" value="HTH ARSR-TYPE DOMAIN-CONTAINING PROTEIN"/>
    <property type="match status" value="1"/>
</dbReference>
<dbReference type="AlphaFoldDB" id="G7VH80"/>